<dbReference type="CDD" id="cd22412">
    <property type="entry name" value="KH-I_Vigilin_rpt9"/>
    <property type="match status" value="1"/>
</dbReference>
<feature type="domain" description="K Homology" evidence="8">
    <location>
        <begin position="306"/>
        <end position="374"/>
    </location>
</feature>
<dbReference type="InterPro" id="IPR057778">
    <property type="entry name" value="KH_Vigilin_N"/>
</dbReference>
<dbReference type="CDD" id="cd22411">
    <property type="entry name" value="KH-I_Vigilin_rpt8"/>
    <property type="match status" value="1"/>
</dbReference>
<keyword evidence="3" id="KW-0677">Repeat</keyword>
<dbReference type="SMART" id="SM00322">
    <property type="entry name" value="KH"/>
    <property type="match status" value="15"/>
</dbReference>
<evidence type="ECO:0000256" key="1">
    <source>
        <dbReference type="ARBA" id="ARBA00004496"/>
    </source>
</evidence>
<proteinExistence type="predicted"/>
<dbReference type="CDD" id="cd22413">
    <property type="entry name" value="KH-I_Vigilin_rpt10"/>
    <property type="match status" value="1"/>
</dbReference>
<name>A0A913Y9S7_EXADI</name>
<feature type="domain" description="K Homology" evidence="8">
    <location>
        <begin position="975"/>
        <end position="1041"/>
    </location>
</feature>
<dbReference type="OMA" id="DHAGQQV"/>
<dbReference type="CDD" id="cd22409">
    <property type="entry name" value="KH-I_Vigilin_rpt5"/>
    <property type="match status" value="1"/>
</dbReference>
<feature type="domain" description="K Homology" evidence="8">
    <location>
        <begin position="446"/>
        <end position="514"/>
    </location>
</feature>
<evidence type="ECO:0000256" key="3">
    <source>
        <dbReference type="ARBA" id="ARBA00022737"/>
    </source>
</evidence>
<sequence length="1298" mass="144122">MELINGSISPDASMFSAGSMYSGGTAPGYLPNGGMPPTYNVKVDVNGGLDSEGYEPPTYAEAFPPLPCSNSPDQHQAETTKPWRGKSTTVTQVFKVPLEERRFAQLKDSVLGDEQQGICRDIMSKTGAAIEISLAKDLSLTIMVTGKQDAVAQARRMVLAKLQTQAQIEIHIPREHHGFILGKGGKTLQNLELNTATKITITRDSDVIRIVGTKEGVDRARHEIQVISDEQAKLAFERLAIPKTFHPFICGPNNDIVKKIMEQTGAVINIPPPSMQKDEMTVAGEKEGVAAAVKMITGIYEEKKRKTTTVSIEVRKTQHKYVIGPKRSTIQEILQLTGVSVEVPHPDSDSETITLRGDPDKLGMALTQVYEKANSVIFAEVEAPRWLHRFIIGRKGQNIRKITQDLPKVHVEFSGEKDVIVLDGPPEEVERAREALETFIRELIASMAFAEIPVDQKFHPHIIGKNGVNVMRIKTETGTSIIIPPNNVKSNCIRIEGSPQGVEVAKNEILMMTKKLENEKTRDVMIEHRFHRTIIGAKGDRIKELRDKYPEVQISFPESSQKSDVVSLRGPREDVDKVYAYLKKLNAELIAANYCLEVPIFKQFHKNIIGRGGTTIKKIREETDTKIELPSEGSDSDVIVITGHKAQVEAAKDKILAIQNELANVTQIEIQIPPKYHNSIIGAKGRLIRSVMEECGGVSIKFPPEGSKSDKVLIRGPKDDVEKAKKQLLELSSEKEISGFTAEIRAKPEHHRFLIGRGGVSIRKVREETGARIVFPAAKDDDKELITIIGKKESVELAKQQLLKSIKDLDNISEGEVHVDPKWHKHFVAKRGEVLQEIAKEYGGVVVSFPRSGVNSNRVVLKGAKDCVEAAKARILEIVHDLESMVTIEVNIAQEHHRAIMGAKGANVQEVTTRHGVQIKFPDRDSGKGAVNGDAEDGVNGDTPPSPRKSDIIVITGKKEDAEAAKADLLDLVPITEQITIPFDYHRFIIGNKGSNVRRMMDEYSVNIAIPPAKDKSDIVTVVGSKSHLERAIVALKEKVSEIEAENEDRALRAFKLEIEIDSKYHPKIIGRKGAVVTSIRTEYDVQIQFPNKNAKEDEMNKIVLTGYEKNCERARDAITKIVQELEDQVSVGLFIDPRIHNRLIGTKGRTIRKFMDQYKVDIRFPRGKPNDPVVITGLAPDVEEAKEKLELLEEEYMQDVRQEIEEFDMISYYMNPPSKTPASEPKSSFVVRDAPWSNAQGGNNSSRKPPPQQQQQHQAHSPLSQPPDTSNVDDFPTIGAGSGAPKNVVWGQPRHGR</sequence>
<feature type="domain" description="K Homology" evidence="8">
    <location>
        <begin position="518"/>
        <end position="587"/>
    </location>
</feature>
<evidence type="ECO:0000256" key="5">
    <source>
        <dbReference type="PROSITE-ProRule" id="PRU00117"/>
    </source>
</evidence>
<organism evidence="9 10">
    <name type="scientific">Exaiptasia diaphana</name>
    <name type="common">Tropical sea anemone</name>
    <name type="synonym">Aiptasia pulchella</name>
    <dbReference type="NCBI Taxonomy" id="2652724"/>
    <lineage>
        <taxon>Eukaryota</taxon>
        <taxon>Metazoa</taxon>
        <taxon>Cnidaria</taxon>
        <taxon>Anthozoa</taxon>
        <taxon>Hexacorallia</taxon>
        <taxon>Actiniaria</taxon>
        <taxon>Aiptasiidae</taxon>
        <taxon>Exaiptasia</taxon>
    </lineage>
</organism>
<dbReference type="Pfam" id="PF00013">
    <property type="entry name" value="KH_1"/>
    <property type="match status" value="14"/>
</dbReference>
<accession>A0A913Y9S7</accession>
<evidence type="ECO:0000256" key="4">
    <source>
        <dbReference type="ARBA" id="ARBA00022884"/>
    </source>
</evidence>
<reference evidence="9" key="1">
    <citation type="submission" date="2022-11" db="UniProtKB">
        <authorList>
            <consortium name="EnsemblMetazoa"/>
        </authorList>
    </citation>
    <scope>IDENTIFICATION</scope>
</reference>
<feature type="compositionally biased region" description="Low complexity" evidence="7">
    <location>
        <begin position="1254"/>
        <end position="1268"/>
    </location>
</feature>
<feature type="domain" description="K Homology" evidence="8">
    <location>
        <begin position="1128"/>
        <end position="1195"/>
    </location>
</feature>
<feature type="compositionally biased region" description="Polar residues" evidence="7">
    <location>
        <begin position="1238"/>
        <end position="1248"/>
    </location>
</feature>
<dbReference type="CDD" id="cd22416">
    <property type="entry name" value="KH-I_Vigilin_rpt13"/>
    <property type="match status" value="1"/>
</dbReference>
<dbReference type="InterPro" id="IPR004088">
    <property type="entry name" value="KH_dom_type_1"/>
</dbReference>
<dbReference type="CDD" id="cd22405">
    <property type="entry name" value="KH-I_Vigilin_rpt1"/>
    <property type="match status" value="1"/>
</dbReference>
<feature type="region of interest" description="Disordered" evidence="7">
    <location>
        <begin position="1234"/>
        <end position="1298"/>
    </location>
</feature>
<feature type="domain" description="K Homology" evidence="8">
    <location>
        <begin position="164"/>
        <end position="229"/>
    </location>
</feature>
<dbReference type="PANTHER" id="PTHR10627">
    <property type="entry name" value="SCP160"/>
    <property type="match status" value="1"/>
</dbReference>
<dbReference type="EnsemblMetazoa" id="XM_021061326.2">
    <property type="protein sequence ID" value="XP_020916985.1"/>
    <property type="gene ID" value="LOC110254348"/>
</dbReference>
<dbReference type="Gene3D" id="3.30.1370.10">
    <property type="entry name" value="K Homology domain, type 1"/>
    <property type="match status" value="14"/>
</dbReference>
<keyword evidence="4 5" id="KW-0694">RNA-binding</keyword>
<feature type="domain" description="K Homology" evidence="8">
    <location>
        <begin position="811"/>
        <end position="880"/>
    </location>
</feature>
<feature type="domain" description="K Homology" evidence="8">
    <location>
        <begin position="592"/>
        <end position="660"/>
    </location>
</feature>
<dbReference type="InterPro" id="IPR036612">
    <property type="entry name" value="KH_dom_type_1_sf"/>
</dbReference>
<dbReference type="OrthoDB" id="10027144at2759"/>
<dbReference type="Proteomes" id="UP000887567">
    <property type="component" value="Unplaced"/>
</dbReference>
<dbReference type="CDD" id="cd22407">
    <property type="entry name" value="KH-I_Vigilin_rpt3"/>
    <property type="match status" value="1"/>
</dbReference>
<dbReference type="PANTHER" id="PTHR10627:SF31">
    <property type="entry name" value="DODECA-SATELLITE-BINDING PROTEIN 1, ISOFORM A"/>
    <property type="match status" value="1"/>
</dbReference>
<feature type="domain" description="K Homology" evidence="8">
    <location>
        <begin position="738"/>
        <end position="807"/>
    </location>
</feature>
<keyword evidence="6" id="KW-0175">Coiled coil</keyword>
<dbReference type="FunFam" id="3.30.1370.10:FF:000018">
    <property type="entry name" value="vigilin isoform X1"/>
    <property type="match status" value="1"/>
</dbReference>
<feature type="domain" description="K Homology" evidence="8">
    <location>
        <begin position="233"/>
        <end position="301"/>
    </location>
</feature>
<dbReference type="CDD" id="cd02394">
    <property type="entry name" value="KH-I_Vigilin_rpt6"/>
    <property type="match status" value="1"/>
</dbReference>
<dbReference type="KEGG" id="epa:110254348"/>
<evidence type="ECO:0000256" key="2">
    <source>
        <dbReference type="ARBA" id="ARBA00022490"/>
    </source>
</evidence>
<feature type="domain" description="K Homology" evidence="8">
    <location>
        <begin position="88"/>
        <end position="163"/>
    </location>
</feature>
<evidence type="ECO:0000256" key="7">
    <source>
        <dbReference type="SAM" id="MobiDB-lite"/>
    </source>
</evidence>
<feature type="domain" description="K Homology" evidence="8">
    <location>
        <begin position="884"/>
        <end position="974"/>
    </location>
</feature>
<dbReference type="GO" id="GO:0003729">
    <property type="term" value="F:mRNA binding"/>
    <property type="evidence" value="ECO:0007669"/>
    <property type="project" value="TreeGrafter"/>
</dbReference>
<dbReference type="RefSeq" id="XP_020916985.1">
    <property type="nucleotide sequence ID" value="XM_021061326.2"/>
</dbReference>
<feature type="domain" description="K Homology" evidence="8">
    <location>
        <begin position="1053"/>
        <end position="1124"/>
    </location>
</feature>
<dbReference type="Pfam" id="PF24668">
    <property type="entry name" value="KH_Vigilin"/>
    <property type="match status" value="1"/>
</dbReference>
<dbReference type="CDD" id="cd22406">
    <property type="entry name" value="KH-I_Vigilin_rpt2"/>
    <property type="match status" value="1"/>
</dbReference>
<evidence type="ECO:0000256" key="6">
    <source>
        <dbReference type="SAM" id="Coils"/>
    </source>
</evidence>
<feature type="coiled-coil region" evidence="6">
    <location>
        <begin position="641"/>
        <end position="668"/>
    </location>
</feature>
<keyword evidence="2" id="KW-0963">Cytoplasm</keyword>
<keyword evidence="10" id="KW-1185">Reference proteome</keyword>
<dbReference type="CDD" id="cd22408">
    <property type="entry name" value="KH-I_Vigilin_rpt4"/>
    <property type="match status" value="1"/>
</dbReference>
<dbReference type="GeneID" id="110254348"/>
<dbReference type="InterPro" id="IPR004087">
    <property type="entry name" value="KH_dom"/>
</dbReference>
<dbReference type="CDD" id="cd22414">
    <property type="entry name" value="KH-I_Vigilin_rpt11"/>
    <property type="match status" value="1"/>
</dbReference>
<dbReference type="PROSITE" id="PS50084">
    <property type="entry name" value="KH_TYPE_1"/>
    <property type="match status" value="14"/>
</dbReference>
<dbReference type="FunFam" id="3.30.1370.10:FF:000061">
    <property type="entry name" value="High density lipoprotein binding protein"/>
    <property type="match status" value="1"/>
</dbReference>
<dbReference type="CDD" id="cd22415">
    <property type="entry name" value="KH-I_Vigilin_rpt12"/>
    <property type="match status" value="1"/>
</dbReference>
<dbReference type="SUPFAM" id="SSF54791">
    <property type="entry name" value="Eukaryotic type KH-domain (KH-domain type I)"/>
    <property type="match status" value="13"/>
</dbReference>
<dbReference type="CDD" id="cd22410">
    <property type="entry name" value="KH-I_Vigilin_rpt7"/>
    <property type="match status" value="1"/>
</dbReference>
<evidence type="ECO:0000259" key="8">
    <source>
        <dbReference type="SMART" id="SM00322"/>
    </source>
</evidence>
<dbReference type="CDD" id="cd22417">
    <property type="entry name" value="KH-I_Vigilin_rpt14"/>
    <property type="match status" value="1"/>
</dbReference>
<protein>
    <recommendedName>
        <fullName evidence="8">K Homology domain-containing protein</fullName>
    </recommendedName>
</protein>
<evidence type="ECO:0000313" key="10">
    <source>
        <dbReference type="Proteomes" id="UP000887567"/>
    </source>
</evidence>
<feature type="domain" description="K Homology" evidence="8">
    <location>
        <begin position="664"/>
        <end position="733"/>
    </location>
</feature>
<feature type="domain" description="K Homology" evidence="8">
    <location>
        <begin position="375"/>
        <end position="441"/>
    </location>
</feature>
<evidence type="ECO:0000313" key="9">
    <source>
        <dbReference type="EnsemblMetazoa" id="XP_020916985.1"/>
    </source>
</evidence>
<comment type="subcellular location">
    <subcellularLocation>
        <location evidence="1">Cytoplasm</location>
    </subcellularLocation>
</comment>
<feature type="region of interest" description="Disordered" evidence="7">
    <location>
        <begin position="921"/>
        <end position="950"/>
    </location>
</feature>